<dbReference type="SUPFAM" id="SSF48350">
    <property type="entry name" value="GTPase activation domain, GAP"/>
    <property type="match status" value="1"/>
</dbReference>
<dbReference type="InterPro" id="IPR000198">
    <property type="entry name" value="RhoGAP_dom"/>
</dbReference>
<evidence type="ECO:0000256" key="2">
    <source>
        <dbReference type="ARBA" id="ARBA00022553"/>
    </source>
</evidence>
<keyword evidence="2" id="KW-0597">Phosphoprotein</keyword>
<dbReference type="InterPro" id="IPR047886">
    <property type="entry name" value="ARHGAP20-like_RhoGAP"/>
</dbReference>
<feature type="compositionally biased region" description="Polar residues" evidence="3">
    <location>
        <begin position="464"/>
        <end position="481"/>
    </location>
</feature>
<dbReference type="InterPro" id="IPR047887">
    <property type="entry name" value="ARHGAP20_PH"/>
</dbReference>
<evidence type="ECO:0000313" key="5">
    <source>
        <dbReference type="EMBL" id="ERE88907.1"/>
    </source>
</evidence>
<dbReference type="EMBL" id="KE665331">
    <property type="protein sequence ID" value="ERE88907.1"/>
    <property type="molecule type" value="Genomic_DNA"/>
</dbReference>
<feature type="compositionally biased region" description="Polar residues" evidence="3">
    <location>
        <begin position="427"/>
        <end position="445"/>
    </location>
</feature>
<dbReference type="PROSITE" id="PS50238">
    <property type="entry name" value="RHOGAP"/>
    <property type="match status" value="1"/>
</dbReference>
<proteinExistence type="predicted"/>
<reference evidence="6" key="1">
    <citation type="journal article" date="2013" name="Nat. Biotechnol.">
        <title>Chinese hamster genome sequenced from sorted chromosomes.</title>
        <authorList>
            <person name="Brinkrolf K."/>
            <person name="Rupp O."/>
            <person name="Laux H."/>
            <person name="Kollin F."/>
            <person name="Ernst W."/>
            <person name="Linke B."/>
            <person name="Kofler R."/>
            <person name="Romand S."/>
            <person name="Hesse F."/>
            <person name="Budach W.E."/>
            <person name="Galosy S."/>
            <person name="Muller D."/>
            <person name="Noll T."/>
            <person name="Wienberg J."/>
            <person name="Jostock T."/>
            <person name="Leonard M."/>
            <person name="Grillari J."/>
            <person name="Tauch A."/>
            <person name="Goesmann A."/>
            <person name="Helk B."/>
            <person name="Mott J.E."/>
            <person name="Puhler A."/>
            <person name="Borth N."/>
        </authorList>
    </citation>
    <scope>NUCLEOTIDE SEQUENCE [LARGE SCALE GENOMIC DNA]</scope>
    <source>
        <strain evidence="6">17A/GY</strain>
    </source>
</reference>
<evidence type="ECO:0000256" key="1">
    <source>
        <dbReference type="ARBA" id="ARBA00022468"/>
    </source>
</evidence>
<sequence length="617" mass="68329">MENNSVSDLKFGDLDQEKPFFPTMETLDENATGVIHRTLLCQGPVELRRGWRRKQQHLSLFSDVLVVSNNLCKRKFNIKYVIPLSFLWMGDYVDILGTDSSSADKSILLFWPMGNFVATFRVLKTTNCGSVMTVKKLQAYSKSFVHHECFRSPKLYNPVDFSAFILNVYFNPQAILKSSVPYQNQMCTAPPVAKTGKLFGHDLTAICEDGNLPTAILDILSFISEKGPITEGIFRTSGDIRAFRALKERLDSGIEVNLNNESVPVVASILKEFLQNIEGSVLTSRLYDEWLAVLDQVCEEEKAAAVQRLLEQLPQPNVILLKQLFGILYKIERNSEVNHMTSSNLAVCIALSILCLPSSCNSGFPDVSKKICLVSFLIENYPKIFGEDSPFHDESSFVCSDGEKSYNSLNTVTDNVEMEVKEHEDNTCPSGSTCPTGNDAVSRSPSAPLHNEGIIDSEEDVKTSFINPTITQDPDTSQDNMCLTPPEPNEEHPIENTHTPPAANEANLSNSDTPPAAKSKIVFGNTHTPPAPNKENLCECDGERLGLGSRISSHSLGSGWVTQSSLGMDPQSRNFRVIGFLSMKRQLFGMSSLSVQEDDSLPTPISLFLSLTRQALY</sequence>
<dbReference type="AlphaFoldDB" id="A0A061IPQ2"/>
<evidence type="ECO:0000259" key="4">
    <source>
        <dbReference type="PROSITE" id="PS50238"/>
    </source>
</evidence>
<feature type="region of interest" description="Disordered" evidence="3">
    <location>
        <begin position="424"/>
        <end position="536"/>
    </location>
</feature>
<name>A0A061IPQ2_CRIGR</name>
<dbReference type="CDD" id="cd13319">
    <property type="entry name" value="PH_RARhoGAP"/>
    <property type="match status" value="1"/>
</dbReference>
<dbReference type="InterPro" id="IPR008936">
    <property type="entry name" value="Rho_GTPase_activation_prot"/>
</dbReference>
<dbReference type="GO" id="GO:0007165">
    <property type="term" value="P:signal transduction"/>
    <property type="evidence" value="ECO:0007669"/>
    <property type="project" value="InterPro"/>
</dbReference>
<feature type="domain" description="Rho-GAP" evidence="4">
    <location>
        <begin position="201"/>
        <end position="385"/>
    </location>
</feature>
<dbReference type="Gene3D" id="1.10.555.10">
    <property type="entry name" value="Rho GTPase activation protein"/>
    <property type="match status" value="1"/>
</dbReference>
<organism evidence="5 6">
    <name type="scientific">Cricetulus griseus</name>
    <name type="common">Chinese hamster</name>
    <name type="synonym">Cricetulus barabensis griseus</name>
    <dbReference type="NCBI Taxonomy" id="10029"/>
    <lineage>
        <taxon>Eukaryota</taxon>
        <taxon>Metazoa</taxon>
        <taxon>Chordata</taxon>
        <taxon>Craniata</taxon>
        <taxon>Vertebrata</taxon>
        <taxon>Euteleostomi</taxon>
        <taxon>Mammalia</taxon>
        <taxon>Eutheria</taxon>
        <taxon>Euarchontoglires</taxon>
        <taxon>Glires</taxon>
        <taxon>Rodentia</taxon>
        <taxon>Myomorpha</taxon>
        <taxon>Muroidea</taxon>
        <taxon>Cricetidae</taxon>
        <taxon>Cricetinae</taxon>
        <taxon>Cricetulus</taxon>
    </lineage>
</organism>
<dbReference type="PANTHER" id="PTHR23179">
    <property type="entry name" value="T-CELL ACTIVATION RHO GTPASE ACTIVATING PROTEIN-RELATED"/>
    <property type="match status" value="1"/>
</dbReference>
<dbReference type="CDD" id="cd04402">
    <property type="entry name" value="RhoGAP_ARHGAP20"/>
    <property type="match status" value="1"/>
</dbReference>
<gene>
    <name evidence="5" type="ORF">H671_1g2715</name>
</gene>
<dbReference type="Proteomes" id="UP000030759">
    <property type="component" value="Unassembled WGS sequence"/>
</dbReference>
<dbReference type="Pfam" id="PF22286">
    <property type="entry name" value="RHG20_PH"/>
    <property type="match status" value="1"/>
</dbReference>
<dbReference type="GO" id="GO:0035023">
    <property type="term" value="P:regulation of Rho protein signal transduction"/>
    <property type="evidence" value="ECO:0007669"/>
    <property type="project" value="InterPro"/>
</dbReference>
<dbReference type="Pfam" id="PF00620">
    <property type="entry name" value="RhoGAP"/>
    <property type="match status" value="1"/>
</dbReference>
<accession>A0A061IPQ2</accession>
<dbReference type="SMART" id="SM00324">
    <property type="entry name" value="RhoGAP"/>
    <property type="match status" value="1"/>
</dbReference>
<dbReference type="GO" id="GO:0005096">
    <property type="term" value="F:GTPase activator activity"/>
    <property type="evidence" value="ECO:0007669"/>
    <property type="project" value="UniProtKB-KW"/>
</dbReference>
<evidence type="ECO:0000256" key="3">
    <source>
        <dbReference type="SAM" id="MobiDB-lite"/>
    </source>
</evidence>
<evidence type="ECO:0000313" key="6">
    <source>
        <dbReference type="Proteomes" id="UP000030759"/>
    </source>
</evidence>
<keyword evidence="1" id="KW-0343">GTPase activation</keyword>
<dbReference type="PANTHER" id="PTHR23179:SF37">
    <property type="entry name" value="1700006A11RIK PROTEIN"/>
    <property type="match status" value="1"/>
</dbReference>
<protein>
    <submittedName>
        <fullName evidence="5">Rho GTPase-activating protein 20</fullName>
    </submittedName>
</protein>